<evidence type="ECO:0000313" key="2">
    <source>
        <dbReference type="EMBL" id="KRN25611.1"/>
    </source>
</evidence>
<keyword evidence="1" id="KW-1133">Transmembrane helix</keyword>
<dbReference type="AlphaFoldDB" id="A0A0R2FE42"/>
<keyword evidence="1" id="KW-0472">Membrane</keyword>
<dbReference type="STRING" id="1423730.FC75_GL000148"/>
<evidence type="ECO:0000313" key="3">
    <source>
        <dbReference type="Proteomes" id="UP000050865"/>
    </source>
</evidence>
<organism evidence="2 3">
    <name type="scientific">Lacticaseibacillus camelliae DSM 22697 = JCM 13995</name>
    <dbReference type="NCBI Taxonomy" id="1423730"/>
    <lineage>
        <taxon>Bacteria</taxon>
        <taxon>Bacillati</taxon>
        <taxon>Bacillota</taxon>
        <taxon>Bacilli</taxon>
        <taxon>Lactobacillales</taxon>
        <taxon>Lactobacillaceae</taxon>
        <taxon>Lacticaseibacillus</taxon>
    </lineage>
</organism>
<keyword evidence="3" id="KW-1185">Reference proteome</keyword>
<feature type="transmembrane region" description="Helical" evidence="1">
    <location>
        <begin position="48"/>
        <end position="71"/>
    </location>
</feature>
<comment type="caution">
    <text evidence="2">The sequence shown here is derived from an EMBL/GenBank/DDBJ whole genome shotgun (WGS) entry which is preliminary data.</text>
</comment>
<keyword evidence="1" id="KW-0812">Transmembrane</keyword>
<dbReference type="EMBL" id="AYZJ01000008">
    <property type="protein sequence ID" value="KRN25611.1"/>
    <property type="molecule type" value="Genomic_DNA"/>
</dbReference>
<dbReference type="RefSeq" id="WP_054664828.1">
    <property type="nucleotide sequence ID" value="NZ_AYZJ01000008.1"/>
</dbReference>
<proteinExistence type="predicted"/>
<accession>A0A0R2FE42</accession>
<name>A0A0R2FE42_9LACO</name>
<evidence type="ECO:0000256" key="1">
    <source>
        <dbReference type="SAM" id="Phobius"/>
    </source>
</evidence>
<feature type="transmembrane region" description="Helical" evidence="1">
    <location>
        <begin position="12"/>
        <end position="42"/>
    </location>
</feature>
<protein>
    <submittedName>
        <fullName evidence="2">Uncharacterized protein</fullName>
    </submittedName>
</protein>
<dbReference type="OrthoDB" id="9948719at2"/>
<dbReference type="Proteomes" id="UP000050865">
    <property type="component" value="Unassembled WGS sequence"/>
</dbReference>
<reference evidence="2 3" key="1">
    <citation type="journal article" date="2015" name="Genome Announc.">
        <title>Expanding the biotechnology potential of lactobacilli through comparative genomics of 213 strains and associated genera.</title>
        <authorList>
            <person name="Sun Z."/>
            <person name="Harris H.M."/>
            <person name="McCann A."/>
            <person name="Guo C."/>
            <person name="Argimon S."/>
            <person name="Zhang W."/>
            <person name="Yang X."/>
            <person name="Jeffery I.B."/>
            <person name="Cooney J.C."/>
            <person name="Kagawa T.F."/>
            <person name="Liu W."/>
            <person name="Song Y."/>
            <person name="Salvetti E."/>
            <person name="Wrobel A."/>
            <person name="Rasinkangas P."/>
            <person name="Parkhill J."/>
            <person name="Rea M.C."/>
            <person name="O'Sullivan O."/>
            <person name="Ritari J."/>
            <person name="Douillard F.P."/>
            <person name="Paul Ross R."/>
            <person name="Yang R."/>
            <person name="Briner A.E."/>
            <person name="Felis G.E."/>
            <person name="de Vos W.M."/>
            <person name="Barrangou R."/>
            <person name="Klaenhammer T.R."/>
            <person name="Caufield P.W."/>
            <person name="Cui Y."/>
            <person name="Zhang H."/>
            <person name="O'Toole P.W."/>
        </authorList>
    </citation>
    <scope>NUCLEOTIDE SEQUENCE [LARGE SCALE GENOMIC DNA]</scope>
    <source>
        <strain evidence="2 3">DSM 22697</strain>
    </source>
</reference>
<gene>
    <name evidence="2" type="ORF">FC75_GL000148</name>
</gene>
<dbReference type="PATRIC" id="fig|1423730.4.peg.159"/>
<sequence length="72" mass="7705">MEERVGAAGLILALAGLLLLGVPIVGWLFYILGLVVSFWGVFRARPHLAWWGITVSVASAVLRLTVSIFIAG</sequence>